<dbReference type="Pfam" id="PF04466">
    <property type="entry name" value="Terminase_3"/>
    <property type="match status" value="1"/>
</dbReference>
<name>W4V807_9FIRM</name>
<dbReference type="OrthoDB" id="9768556at2"/>
<reference evidence="3" key="1">
    <citation type="journal article" date="2014" name="Genome Announc.">
        <title>Draft Genome Sequence of Clostridium straminisolvens Strain JCM 21531T, Isolated from a Cellulose-Degrading Bacterial Community.</title>
        <authorList>
            <person name="Yuki M."/>
            <person name="Oshima K."/>
            <person name="Suda W."/>
            <person name="Sakamoto M."/>
            <person name="Kitamura K."/>
            <person name="Iida T."/>
            <person name="Hattori M."/>
            <person name="Ohkuma M."/>
        </authorList>
    </citation>
    <scope>NUCLEOTIDE SEQUENCE [LARGE SCALE GENOMIC DNA]</scope>
    <source>
        <strain evidence="3">JCM 21531</strain>
    </source>
</reference>
<dbReference type="RefSeq" id="WP_038289781.1">
    <property type="nucleotide sequence ID" value="NZ_BAVR01000039.1"/>
</dbReference>
<dbReference type="PANTHER" id="PTHR39184:SF1">
    <property type="entry name" value="PBSX PHAGE TERMINASE LARGE SUBUNIT"/>
    <property type="match status" value="1"/>
</dbReference>
<dbReference type="AlphaFoldDB" id="W4V807"/>
<dbReference type="NCBIfam" id="TIGR01547">
    <property type="entry name" value="phage_term_2"/>
    <property type="match status" value="1"/>
</dbReference>
<gene>
    <name evidence="3" type="ORF">JCM21531_3052</name>
</gene>
<dbReference type="Gene3D" id="3.40.50.300">
    <property type="entry name" value="P-loop containing nucleotide triphosphate hydrolases"/>
    <property type="match status" value="1"/>
</dbReference>
<dbReference type="InterPro" id="IPR006437">
    <property type="entry name" value="Phage_terminase_lsu"/>
</dbReference>
<feature type="domain" description="Phage terminase large subunit N-terminal" evidence="1">
    <location>
        <begin position="27"/>
        <end position="241"/>
    </location>
</feature>
<evidence type="ECO:0000313" key="4">
    <source>
        <dbReference type="Proteomes" id="UP000019109"/>
    </source>
</evidence>
<dbReference type="EMBL" id="BAVR01000039">
    <property type="protein sequence ID" value="GAE89515.1"/>
    <property type="molecule type" value="Genomic_DNA"/>
</dbReference>
<dbReference type="InterPro" id="IPR035412">
    <property type="entry name" value="Terminase_L_N"/>
</dbReference>
<evidence type="ECO:0000259" key="2">
    <source>
        <dbReference type="Pfam" id="PF17288"/>
    </source>
</evidence>
<evidence type="ECO:0000313" key="3">
    <source>
        <dbReference type="EMBL" id="GAE89515.1"/>
    </source>
</evidence>
<evidence type="ECO:0000259" key="1">
    <source>
        <dbReference type="Pfam" id="PF04466"/>
    </source>
</evidence>
<comment type="caution">
    <text evidence="3">The sequence shown here is derived from an EMBL/GenBank/DDBJ whole genome shotgun (WGS) entry which is preliminary data.</text>
</comment>
<organism evidence="3 4">
    <name type="scientific">Acetivibrio straminisolvens JCM 21531</name>
    <dbReference type="NCBI Taxonomy" id="1294263"/>
    <lineage>
        <taxon>Bacteria</taxon>
        <taxon>Bacillati</taxon>
        <taxon>Bacillota</taxon>
        <taxon>Clostridia</taxon>
        <taxon>Eubacteriales</taxon>
        <taxon>Oscillospiraceae</taxon>
        <taxon>Acetivibrio</taxon>
    </lineage>
</organism>
<dbReference type="STRING" id="1294263.JCM21531_3052"/>
<accession>W4V807</accession>
<keyword evidence="4" id="KW-1185">Reference proteome</keyword>
<dbReference type="Pfam" id="PF17288">
    <property type="entry name" value="Terminase_3C"/>
    <property type="match status" value="1"/>
</dbReference>
<sequence>MITATAKIEIRANAQFNKVFKPVNECKKRYRILKGSAGSGKSVNIAQDYIIKLSDPKYKGANLLVVRKVEETNRDSTFAELQAAVYRLYGEYADRFWKINMNPLSLESKVTGNRIIFRGMKDQSQREKVKSITFKKGKLTWIWIEEATELQPEDVDILDDRLRGDLEEINPNLYYQITMTFNPVSATHWIKGRYFDKEDPDVFTHHSTYKTNRFIDQAYFRRMERRKIEDPEGYRVYGEGEWGELGGLILTNIDIHDFPTGPEYFDAKYLGQDFGFNHANAILDVGWKDGEIWICSELYVFEMDTEEIIQMAINRNISKRTEMFCDSAEPDRIKRWKRAGFRAVPVKKEPGSVKSQIDWLKGRKIHIHPSCVNTIKEIQQWKWKKDPQTGLYIDEPVEFMDDAMAALRYSIERLRRGSSIEVLK</sequence>
<protein>
    <submittedName>
        <fullName evidence="3">Phage terminase</fullName>
    </submittedName>
</protein>
<dbReference type="InterPro" id="IPR027417">
    <property type="entry name" value="P-loop_NTPase"/>
</dbReference>
<dbReference type="InterPro" id="IPR035413">
    <property type="entry name" value="Terminase_L_C"/>
</dbReference>
<dbReference type="InterPro" id="IPR052380">
    <property type="entry name" value="Viral_DNA_packaging_terminase"/>
</dbReference>
<dbReference type="Proteomes" id="UP000019109">
    <property type="component" value="Unassembled WGS sequence"/>
</dbReference>
<feature type="domain" description="Phage terminase large subunit C-terminal" evidence="2">
    <location>
        <begin position="273"/>
        <end position="412"/>
    </location>
</feature>
<dbReference type="Gene3D" id="3.30.420.280">
    <property type="match status" value="1"/>
</dbReference>
<dbReference type="PANTHER" id="PTHR39184">
    <property type="match status" value="1"/>
</dbReference>
<proteinExistence type="predicted"/>